<dbReference type="STRING" id="1855912.LuPra_04099"/>
<protein>
    <submittedName>
        <fullName evidence="1">Uncharacterized protein</fullName>
    </submittedName>
</protein>
<keyword evidence="2" id="KW-1185">Reference proteome</keyword>
<organism evidence="1 2">
    <name type="scientific">Luteitalea pratensis</name>
    <dbReference type="NCBI Taxonomy" id="1855912"/>
    <lineage>
        <taxon>Bacteria</taxon>
        <taxon>Pseudomonadati</taxon>
        <taxon>Acidobacteriota</taxon>
        <taxon>Vicinamibacteria</taxon>
        <taxon>Vicinamibacterales</taxon>
        <taxon>Vicinamibacteraceae</taxon>
        <taxon>Luteitalea</taxon>
    </lineage>
</organism>
<evidence type="ECO:0000313" key="1">
    <source>
        <dbReference type="EMBL" id="AMY10856.1"/>
    </source>
</evidence>
<reference evidence="2" key="2">
    <citation type="submission" date="2016-04" db="EMBL/GenBank/DDBJ databases">
        <title>First Complete Genome Sequence of a Subdivision 6 Acidobacterium.</title>
        <authorList>
            <person name="Huang S."/>
            <person name="Vieira S."/>
            <person name="Bunk B."/>
            <person name="Riedel T."/>
            <person name="Sproeer C."/>
            <person name="Overmann J."/>
        </authorList>
    </citation>
    <scope>NUCLEOTIDE SEQUENCE [LARGE SCALE GENOMIC DNA]</scope>
    <source>
        <strain evidence="2">DSM 100886 HEG_-6_39</strain>
    </source>
</reference>
<dbReference type="EMBL" id="CP015136">
    <property type="protein sequence ID" value="AMY10856.1"/>
    <property type="molecule type" value="Genomic_DNA"/>
</dbReference>
<proteinExistence type="predicted"/>
<sequence length="45" mass="4821" precursor="true">MGVAGSDGGRRAFHPAGVAVGCIIPSELHKMNCTIDRTHDKETKR</sequence>
<reference evidence="1 2" key="1">
    <citation type="journal article" date="2016" name="Genome Announc.">
        <title>First Complete Genome Sequence of a Subdivision 6 Acidobacterium Strain.</title>
        <authorList>
            <person name="Huang S."/>
            <person name="Vieira S."/>
            <person name="Bunk B."/>
            <person name="Riedel T."/>
            <person name="Sproer C."/>
            <person name="Overmann J."/>
        </authorList>
    </citation>
    <scope>NUCLEOTIDE SEQUENCE [LARGE SCALE GENOMIC DNA]</scope>
    <source>
        <strain evidence="2">DSM 100886 HEG_-6_39</strain>
    </source>
</reference>
<gene>
    <name evidence="1" type="ORF">LuPra_04099</name>
</gene>
<dbReference type="KEGG" id="abac:LuPra_04099"/>
<dbReference type="AlphaFoldDB" id="A0A143PR67"/>
<dbReference type="Proteomes" id="UP000076079">
    <property type="component" value="Chromosome"/>
</dbReference>
<name>A0A143PR67_LUTPR</name>
<accession>A0A143PR67</accession>
<evidence type="ECO:0000313" key="2">
    <source>
        <dbReference type="Proteomes" id="UP000076079"/>
    </source>
</evidence>